<name>A0A549YFP0_9BACI</name>
<dbReference type="GO" id="GO:0019350">
    <property type="term" value="P:teichoic acid biosynthetic process"/>
    <property type="evidence" value="ECO:0007669"/>
    <property type="project" value="UniProtKB-UniRule"/>
</dbReference>
<organism evidence="6 7">
    <name type="scientific">Lentibacillus cibarius</name>
    <dbReference type="NCBI Taxonomy" id="2583219"/>
    <lineage>
        <taxon>Bacteria</taxon>
        <taxon>Bacillati</taxon>
        <taxon>Bacillota</taxon>
        <taxon>Bacilli</taxon>
        <taxon>Bacillales</taxon>
        <taxon>Bacillaceae</taxon>
        <taxon>Lentibacillus</taxon>
    </lineage>
</organism>
<comment type="similarity">
    <text evidence="5">Belongs to the glycosyltransferase 26 family. TagA/TarA subfamily.</text>
</comment>
<dbReference type="PANTHER" id="PTHR34136">
    <property type="match status" value="1"/>
</dbReference>
<sequence length="241" mass="27477">MANKETILNVDVSNETYDSLIRQLFHHIKEKQQAFIVAVNPEKIMKAEQNPELRDLINTADYQIPDGVGVLLASKLKGGQITNRITGIDLMMEIIREAAKQEKRIFLYGAKPGVAEAAKAQLIQDYPNLQVAGVLHGYTEANEYIIDTINQSQADILFVAMGSPRQEEWIRKNQSRLHVSVFQGVGGSFDVIAGNTKRAPAWTRKLGLEWLYRLIVEPWRWKRQLVLPTFLLKVIRKRNKN</sequence>
<dbReference type="CDD" id="cd06533">
    <property type="entry name" value="Glyco_transf_WecG_TagA"/>
    <property type="match status" value="1"/>
</dbReference>
<keyword evidence="3 5" id="KW-0777">Teichoic acid biosynthesis</keyword>
<dbReference type="UniPathway" id="UPA00632"/>
<dbReference type="GO" id="GO:0047244">
    <property type="term" value="F:N-acetylglucosaminyldiphosphoundecaprenol N-acetyl-beta-D-mannosaminyltransferase activity"/>
    <property type="evidence" value="ECO:0007669"/>
    <property type="project" value="UniProtKB-UniRule"/>
</dbReference>
<evidence type="ECO:0000256" key="5">
    <source>
        <dbReference type="HAMAP-Rule" id="MF_02070"/>
    </source>
</evidence>
<dbReference type="EMBL" id="VJMZ01000001">
    <property type="protein sequence ID" value="TRM10712.1"/>
    <property type="molecule type" value="Genomic_DNA"/>
</dbReference>
<accession>A0A549YFP0</accession>
<reference evidence="6 7" key="1">
    <citation type="submission" date="2019-07" db="EMBL/GenBank/DDBJ databases">
        <title>Genomic analysis of Lentibacillus sp. NKC851-2.</title>
        <authorList>
            <person name="Oh Y.J."/>
        </authorList>
    </citation>
    <scope>NUCLEOTIDE SEQUENCE [LARGE SCALE GENOMIC DNA]</scope>
    <source>
        <strain evidence="6 7">NKC851-2</strain>
    </source>
</reference>
<dbReference type="Pfam" id="PF03808">
    <property type="entry name" value="Glyco_tran_WecG"/>
    <property type="match status" value="1"/>
</dbReference>
<evidence type="ECO:0000256" key="1">
    <source>
        <dbReference type="ARBA" id="ARBA00022676"/>
    </source>
</evidence>
<keyword evidence="4 5" id="KW-0961">Cell wall biogenesis/degradation</keyword>
<dbReference type="PANTHER" id="PTHR34136:SF1">
    <property type="entry name" value="UDP-N-ACETYL-D-MANNOSAMINURONIC ACID TRANSFERASE"/>
    <property type="match status" value="1"/>
</dbReference>
<evidence type="ECO:0000256" key="2">
    <source>
        <dbReference type="ARBA" id="ARBA00022679"/>
    </source>
</evidence>
<proteinExistence type="inferred from homology"/>
<comment type="function">
    <text evidence="5">Catalyzes the conversion of GlcNAc-PP-undecaprenol into ManNAc-GlcNAc-PP-undecaprenol, the first committed lipid intermediate in the de novo synthesis of teichoic acid.</text>
</comment>
<dbReference type="AlphaFoldDB" id="A0A549YFP0"/>
<dbReference type="InterPro" id="IPR034714">
    <property type="entry name" value="TagA_TarA"/>
</dbReference>
<keyword evidence="1 5" id="KW-0328">Glycosyltransferase</keyword>
<keyword evidence="2 5" id="KW-0808">Transferase</keyword>
<comment type="caution">
    <text evidence="6">The sequence shown here is derived from an EMBL/GenBank/DDBJ whole genome shotgun (WGS) entry which is preliminary data.</text>
</comment>
<dbReference type="Proteomes" id="UP000319280">
    <property type="component" value="Unassembled WGS sequence"/>
</dbReference>
<evidence type="ECO:0000313" key="7">
    <source>
        <dbReference type="Proteomes" id="UP000319280"/>
    </source>
</evidence>
<keyword evidence="7" id="KW-1185">Reference proteome</keyword>
<comment type="catalytic activity">
    <reaction evidence="5">
        <text>UDP-N-acetyl-alpha-D-mannosamine + N-acetyl-alpha-D-glucosaminyl-di-trans,octa-cis-undecaprenyl diphosphate = N-acetyl-beta-D-mannosaminyl-(1-&gt;4)-N-acetyl-alpha-D-glucosaminyl di-trans,octa-cis-undecaprenyl diphosphate + UDP + H(+)</text>
        <dbReference type="Rhea" id="RHEA:16053"/>
        <dbReference type="ChEBI" id="CHEBI:15378"/>
        <dbReference type="ChEBI" id="CHEBI:58223"/>
        <dbReference type="ChEBI" id="CHEBI:62959"/>
        <dbReference type="ChEBI" id="CHEBI:68623"/>
        <dbReference type="ChEBI" id="CHEBI:132210"/>
        <dbReference type="EC" id="2.4.1.187"/>
    </reaction>
</comment>
<dbReference type="EC" id="2.4.1.187" evidence="5"/>
<gene>
    <name evidence="6" type="ORF">FH966_02705</name>
</gene>
<comment type="pathway">
    <text evidence="5">Cell wall biogenesis; teichoic acid biosynthesis.</text>
</comment>
<dbReference type="NCBIfam" id="TIGR00696">
    <property type="entry name" value="wecG_tagA_cpsF"/>
    <property type="match status" value="1"/>
</dbReference>
<evidence type="ECO:0000256" key="4">
    <source>
        <dbReference type="ARBA" id="ARBA00023316"/>
    </source>
</evidence>
<protein>
    <recommendedName>
        <fullName evidence="5">N-acetylglucosaminyldiphosphoundecaprenol N-acetyl-beta-D-mannosaminyltransferase</fullName>
        <ecNumber evidence="5">2.4.1.187</ecNumber>
    </recommendedName>
    <alternativeName>
        <fullName evidence="5">N-acetylmannosaminyltransferase</fullName>
    </alternativeName>
    <alternativeName>
        <fullName evidence="5">UDP-N-acetylmannosamine transferase</fullName>
    </alternativeName>
    <alternativeName>
        <fullName evidence="5">UDP-N-acetylmannosamine:N-acetylglucosaminyl pyrophosphorylundecaprenol N-acetylmannosaminyltransferase</fullName>
    </alternativeName>
</protein>
<evidence type="ECO:0000313" key="6">
    <source>
        <dbReference type="EMBL" id="TRM10712.1"/>
    </source>
</evidence>
<dbReference type="InterPro" id="IPR004629">
    <property type="entry name" value="WecG_TagA_CpsF"/>
</dbReference>
<dbReference type="RefSeq" id="WP_142789981.1">
    <property type="nucleotide sequence ID" value="NZ_VJMZ01000001.1"/>
</dbReference>
<dbReference type="HAMAP" id="MF_02070">
    <property type="entry name" value="TagA_TarA"/>
    <property type="match status" value="1"/>
</dbReference>
<evidence type="ECO:0000256" key="3">
    <source>
        <dbReference type="ARBA" id="ARBA00022944"/>
    </source>
</evidence>
<dbReference type="GO" id="GO:0071555">
    <property type="term" value="P:cell wall organization"/>
    <property type="evidence" value="ECO:0007669"/>
    <property type="project" value="UniProtKB-KW"/>
</dbReference>